<dbReference type="eggNOG" id="ENOG502SVRA">
    <property type="taxonomic scope" value="Eukaryota"/>
</dbReference>
<accession>B2VYI0</accession>
<dbReference type="InterPro" id="IPR021842">
    <property type="entry name" value="DUF3435"/>
</dbReference>
<dbReference type="EMBL" id="DS231616">
    <property type="protein sequence ID" value="EDU44993.1"/>
    <property type="molecule type" value="Genomic_DNA"/>
</dbReference>
<dbReference type="HOGENOM" id="CLU_918726_0_0_1"/>
<evidence type="ECO:0000313" key="1">
    <source>
        <dbReference type="EMBL" id="EDU44993.1"/>
    </source>
</evidence>
<proteinExistence type="predicted"/>
<protein>
    <submittedName>
        <fullName evidence="1">Uncharacterized protein</fullName>
    </submittedName>
</protein>
<reference evidence="2" key="1">
    <citation type="journal article" date="2013" name="G3 (Bethesda)">
        <title>Comparative genomics of a plant-pathogenic fungus, Pyrenophora tritici-repentis, reveals transduplication and the impact of repeat elements on pathogenicity and population divergence.</title>
        <authorList>
            <person name="Manning V.A."/>
            <person name="Pandelova I."/>
            <person name="Dhillon B."/>
            <person name="Wilhelm L.J."/>
            <person name="Goodwin S.B."/>
            <person name="Berlin A.M."/>
            <person name="Figueroa M."/>
            <person name="Freitag M."/>
            <person name="Hane J.K."/>
            <person name="Henrissat B."/>
            <person name="Holman W.H."/>
            <person name="Kodira C.D."/>
            <person name="Martin J."/>
            <person name="Oliver R.P."/>
            <person name="Robbertse B."/>
            <person name="Schackwitz W."/>
            <person name="Schwartz D.C."/>
            <person name="Spatafora J.W."/>
            <person name="Turgeon B.G."/>
            <person name="Yandava C."/>
            <person name="Young S."/>
            <person name="Zhou S."/>
            <person name="Zeng Q."/>
            <person name="Grigoriev I.V."/>
            <person name="Ma L.-J."/>
            <person name="Ciuffetti L.M."/>
        </authorList>
    </citation>
    <scope>NUCLEOTIDE SEQUENCE [LARGE SCALE GENOMIC DNA]</scope>
    <source>
        <strain evidence="2">Pt-1C-BFP</strain>
    </source>
</reference>
<dbReference type="AlphaFoldDB" id="B2VYI0"/>
<dbReference type="OrthoDB" id="4485682at2759"/>
<sequence>MGHASISTFLKHYLSRRITVDTQAVERQRRRHALLKEIKERWEFEQPVRDVEQQLAGLETKDNLELVHEVMLPAQGDLVDSVLSTPGTTIEEEMDRRNRAIRAVTLYCGVEEGGMNPIRRGGRSRNATPPAKSQLEYEEEALEAAKVSVYKEKRPKLIIVIPAGYEGEGYGAIYVVGSRFGRHLPPELLAEVKTNLSYGSCVALRLTCRELYHKIDDPNQHTRGTHSDALTRASSITRNYDMKDLLEIELWPEYNSAYYRPTELKQPIRGLDFFACHICQASAMQNCCAATFGGEAAFASDCT</sequence>
<organism evidence="1 2">
    <name type="scientific">Pyrenophora tritici-repentis (strain Pt-1C-BFP)</name>
    <name type="common">Wheat tan spot fungus</name>
    <name type="synonym">Drechslera tritici-repentis</name>
    <dbReference type="NCBI Taxonomy" id="426418"/>
    <lineage>
        <taxon>Eukaryota</taxon>
        <taxon>Fungi</taxon>
        <taxon>Dikarya</taxon>
        <taxon>Ascomycota</taxon>
        <taxon>Pezizomycotina</taxon>
        <taxon>Dothideomycetes</taxon>
        <taxon>Pleosporomycetidae</taxon>
        <taxon>Pleosporales</taxon>
        <taxon>Pleosporineae</taxon>
        <taxon>Pleosporaceae</taxon>
        <taxon>Pyrenophora</taxon>
    </lineage>
</organism>
<evidence type="ECO:0000313" key="2">
    <source>
        <dbReference type="Proteomes" id="UP000001471"/>
    </source>
</evidence>
<dbReference type="InParanoid" id="B2VYI0"/>
<dbReference type="Pfam" id="PF11917">
    <property type="entry name" value="DUF3435"/>
    <property type="match status" value="1"/>
</dbReference>
<gene>
    <name evidence="1" type="ORF">PTRG_02470</name>
</gene>
<name>B2VYI0_PYRTR</name>
<dbReference type="Proteomes" id="UP000001471">
    <property type="component" value="Unassembled WGS sequence"/>
</dbReference>